<accession>A0A369JT39</accession>
<comment type="caution">
    <text evidence="1">The sequence shown here is derived from an EMBL/GenBank/DDBJ whole genome shotgun (WGS) entry which is preliminary data.</text>
</comment>
<dbReference type="EMBL" id="LUEZ02000043">
    <property type="protein sequence ID" value="RDB24512.1"/>
    <property type="molecule type" value="Genomic_DNA"/>
</dbReference>
<protein>
    <submittedName>
        <fullName evidence="1">Uncharacterized protein</fullName>
    </submittedName>
</protein>
<name>A0A369JT39_HYPMA</name>
<evidence type="ECO:0000313" key="2">
    <source>
        <dbReference type="Proteomes" id="UP000076154"/>
    </source>
</evidence>
<dbReference type="InParanoid" id="A0A369JT39"/>
<dbReference type="AlphaFoldDB" id="A0A369JT39"/>
<proteinExistence type="predicted"/>
<sequence>MRLSAVHTVSSLIPLAIVSERSSQPQPRRELESAEQFVSTQKSQLPDFPVRFKSQLVRFPNLALDKIKDV</sequence>
<evidence type="ECO:0000313" key="1">
    <source>
        <dbReference type="EMBL" id="RDB24512.1"/>
    </source>
</evidence>
<reference evidence="1" key="1">
    <citation type="submission" date="2018-04" db="EMBL/GenBank/DDBJ databases">
        <title>Whole genome sequencing of Hypsizygus marmoreus.</title>
        <authorList>
            <person name="Choi I.-G."/>
            <person name="Min B."/>
            <person name="Kim J.-G."/>
            <person name="Kim S."/>
            <person name="Oh Y.-L."/>
            <person name="Kong W.-S."/>
            <person name="Park H."/>
            <person name="Jeong J."/>
            <person name="Song E.-S."/>
        </authorList>
    </citation>
    <scope>NUCLEOTIDE SEQUENCE [LARGE SCALE GENOMIC DNA]</scope>
    <source>
        <strain evidence="1">51987-8</strain>
    </source>
</reference>
<gene>
    <name evidence="1" type="ORF">Hypma_008310</name>
</gene>
<dbReference type="Proteomes" id="UP000076154">
    <property type="component" value="Unassembled WGS sequence"/>
</dbReference>
<keyword evidence="2" id="KW-1185">Reference proteome</keyword>
<organism evidence="1 2">
    <name type="scientific">Hypsizygus marmoreus</name>
    <name type="common">White beech mushroom</name>
    <name type="synonym">Agaricus marmoreus</name>
    <dbReference type="NCBI Taxonomy" id="39966"/>
    <lineage>
        <taxon>Eukaryota</taxon>
        <taxon>Fungi</taxon>
        <taxon>Dikarya</taxon>
        <taxon>Basidiomycota</taxon>
        <taxon>Agaricomycotina</taxon>
        <taxon>Agaricomycetes</taxon>
        <taxon>Agaricomycetidae</taxon>
        <taxon>Agaricales</taxon>
        <taxon>Tricholomatineae</taxon>
        <taxon>Lyophyllaceae</taxon>
        <taxon>Hypsizygus</taxon>
    </lineage>
</organism>